<accession>A0AAV5HJC6</accession>
<comment type="caution">
    <text evidence="2">The sequence shown here is derived from an EMBL/GenBank/DDBJ whole genome shotgun (WGS) entry which is preliminary data.</text>
</comment>
<evidence type="ECO:0000313" key="3">
    <source>
        <dbReference type="Proteomes" id="UP001054252"/>
    </source>
</evidence>
<proteinExistence type="predicted"/>
<reference evidence="2 3" key="1">
    <citation type="journal article" date="2021" name="Commun. Biol.">
        <title>The genome of Shorea leprosula (Dipterocarpaceae) highlights the ecological relevance of drought in aseasonal tropical rainforests.</title>
        <authorList>
            <person name="Ng K.K.S."/>
            <person name="Kobayashi M.J."/>
            <person name="Fawcett J.A."/>
            <person name="Hatakeyama M."/>
            <person name="Paape T."/>
            <person name="Ng C.H."/>
            <person name="Ang C.C."/>
            <person name="Tnah L.H."/>
            <person name="Lee C.T."/>
            <person name="Nishiyama T."/>
            <person name="Sese J."/>
            <person name="O'Brien M.J."/>
            <person name="Copetti D."/>
            <person name="Mohd Noor M.I."/>
            <person name="Ong R.C."/>
            <person name="Putra M."/>
            <person name="Sireger I.Z."/>
            <person name="Indrioko S."/>
            <person name="Kosugi Y."/>
            <person name="Izuno A."/>
            <person name="Isagi Y."/>
            <person name="Lee S.L."/>
            <person name="Shimizu K.K."/>
        </authorList>
    </citation>
    <scope>NUCLEOTIDE SEQUENCE [LARGE SCALE GENOMIC DNA]</scope>
    <source>
        <strain evidence="2">214</strain>
    </source>
</reference>
<sequence length="360" mass="39337">MDLTIEEALDGLMIVLDKSSPPKTGSVVATDTSETEKVRISWLNHVGKQIGKVIKLDYLSQYACKGKYVKFCIELDLTKPLLPMVCIEGKSTRTVVESITVCGKAPMTPNAPVITQQSTLIKEDDYGSWMTRQRHNQRAGLRTGNNNRFATLHIDDGSNQSVQRSSNPDNSRKNFGEAGAKNGNPTSQIASIATRDVVTSIKEGGSSRATNKRAQNKNKAQRKSSKTAMKSRAIIKCDPKSKGATSISNLSPLRFADTSKGITKLFVFGYEGNNVVSNDFINCQMIEAPTKGKSCEVQEVVIWNAGLEVVISHHGKAIVEQQEPQTNKIEMITQGKEISKDQLQIKDTVMADAGSNTIES</sequence>
<protein>
    <submittedName>
        <fullName evidence="2">Uncharacterized protein</fullName>
    </submittedName>
</protein>
<dbReference type="Proteomes" id="UP001054252">
    <property type="component" value="Unassembled WGS sequence"/>
</dbReference>
<feature type="compositionally biased region" description="Basic residues" evidence="1">
    <location>
        <begin position="210"/>
        <end position="225"/>
    </location>
</feature>
<keyword evidence="3" id="KW-1185">Reference proteome</keyword>
<dbReference type="AlphaFoldDB" id="A0AAV5HJC6"/>
<gene>
    <name evidence="2" type="ORF">SLEP1_g3136</name>
</gene>
<dbReference type="EMBL" id="BPVZ01000003">
    <property type="protein sequence ID" value="GKU88927.1"/>
    <property type="molecule type" value="Genomic_DNA"/>
</dbReference>
<name>A0AAV5HJC6_9ROSI</name>
<feature type="region of interest" description="Disordered" evidence="1">
    <location>
        <begin position="153"/>
        <end position="231"/>
    </location>
</feature>
<evidence type="ECO:0000313" key="2">
    <source>
        <dbReference type="EMBL" id="GKU88927.1"/>
    </source>
</evidence>
<evidence type="ECO:0000256" key="1">
    <source>
        <dbReference type="SAM" id="MobiDB-lite"/>
    </source>
</evidence>
<feature type="compositionally biased region" description="Polar residues" evidence="1">
    <location>
        <begin position="157"/>
        <end position="169"/>
    </location>
</feature>
<organism evidence="2 3">
    <name type="scientific">Rubroshorea leprosula</name>
    <dbReference type="NCBI Taxonomy" id="152421"/>
    <lineage>
        <taxon>Eukaryota</taxon>
        <taxon>Viridiplantae</taxon>
        <taxon>Streptophyta</taxon>
        <taxon>Embryophyta</taxon>
        <taxon>Tracheophyta</taxon>
        <taxon>Spermatophyta</taxon>
        <taxon>Magnoliopsida</taxon>
        <taxon>eudicotyledons</taxon>
        <taxon>Gunneridae</taxon>
        <taxon>Pentapetalae</taxon>
        <taxon>rosids</taxon>
        <taxon>malvids</taxon>
        <taxon>Malvales</taxon>
        <taxon>Dipterocarpaceae</taxon>
        <taxon>Rubroshorea</taxon>
    </lineage>
</organism>